<comment type="caution">
    <text evidence="2">The sequence shown here is derived from an EMBL/GenBank/DDBJ whole genome shotgun (WGS) entry which is preliminary data.</text>
</comment>
<name>A0A918IF11_9ACTN</name>
<keyword evidence="3" id="KW-1185">Reference proteome</keyword>
<dbReference type="EMBL" id="BMTD01000012">
    <property type="protein sequence ID" value="GGV08369.1"/>
    <property type="molecule type" value="Genomic_DNA"/>
</dbReference>
<reference evidence="2" key="2">
    <citation type="submission" date="2020-09" db="EMBL/GenBank/DDBJ databases">
        <authorList>
            <person name="Sun Q."/>
            <person name="Ohkuma M."/>
        </authorList>
    </citation>
    <scope>NUCLEOTIDE SEQUENCE</scope>
    <source>
        <strain evidence="2">JCM 4369</strain>
    </source>
</reference>
<gene>
    <name evidence="2" type="ORF">GCM10010260_52920</name>
</gene>
<reference evidence="2" key="1">
    <citation type="journal article" date="2014" name="Int. J. Syst. Evol. Microbiol.">
        <title>Complete genome sequence of Corynebacterium casei LMG S-19264T (=DSM 44701T), isolated from a smear-ripened cheese.</title>
        <authorList>
            <consortium name="US DOE Joint Genome Institute (JGI-PGF)"/>
            <person name="Walter F."/>
            <person name="Albersmeier A."/>
            <person name="Kalinowski J."/>
            <person name="Ruckert C."/>
        </authorList>
    </citation>
    <scope>NUCLEOTIDE SEQUENCE</scope>
    <source>
        <strain evidence="2">JCM 4369</strain>
    </source>
</reference>
<evidence type="ECO:0000313" key="2">
    <source>
        <dbReference type="EMBL" id="GGV08369.1"/>
    </source>
</evidence>
<proteinExistence type="predicted"/>
<dbReference type="Proteomes" id="UP000618795">
    <property type="component" value="Unassembled WGS sequence"/>
</dbReference>
<dbReference type="AlphaFoldDB" id="A0A918IF11"/>
<protein>
    <submittedName>
        <fullName evidence="2">Uncharacterized protein</fullName>
    </submittedName>
</protein>
<evidence type="ECO:0000313" key="3">
    <source>
        <dbReference type="Proteomes" id="UP000618795"/>
    </source>
</evidence>
<organism evidence="2 3">
    <name type="scientific">Streptomyces filipinensis</name>
    <dbReference type="NCBI Taxonomy" id="66887"/>
    <lineage>
        <taxon>Bacteria</taxon>
        <taxon>Bacillati</taxon>
        <taxon>Actinomycetota</taxon>
        <taxon>Actinomycetes</taxon>
        <taxon>Kitasatosporales</taxon>
        <taxon>Streptomycetaceae</taxon>
        <taxon>Streptomyces</taxon>
    </lineage>
</organism>
<accession>A0A918IF11</accession>
<feature type="region of interest" description="Disordered" evidence="1">
    <location>
        <begin position="40"/>
        <end position="77"/>
    </location>
</feature>
<evidence type="ECO:0000256" key="1">
    <source>
        <dbReference type="SAM" id="MobiDB-lite"/>
    </source>
</evidence>
<sequence length="77" mass="8189">MRLGAGEHLQRPGDVEALDAVEKDEEEGALGHVPILRRTRSGRNDVFPTFPAMAGDEGRPLPEPGPAFGPAARHAPP</sequence>